<sequence>MSERIKPTISGSAETMLQSFYARTQYSKSKHNKFYDAKAVELVDRIDYDFSTAARDSTMGKGVIARTIVFDELVKNFIEKNPDCTVVNIACGLDTRFYRMDNGKITWYNLDLPETIAIRNQIFEESGRVSTIGISALDPAWSKEVKVRGKMLFIIEGLSMYLTAEENGKILKIIKDNFDNACILMECLAKAWVKKEGIEKSIQQTGSKFVFGADHFEDLGNMTTGYHKIKDDNILRGMELFSSAYRLLSLLPIAKKVTQKILIFEKDDQSM</sequence>
<dbReference type="GO" id="GO:0008168">
    <property type="term" value="F:methyltransferase activity"/>
    <property type="evidence" value="ECO:0007669"/>
    <property type="project" value="UniProtKB-KW"/>
</dbReference>
<proteinExistence type="predicted"/>
<dbReference type="AlphaFoldDB" id="A0A3R6CDZ0"/>
<dbReference type="PANTHER" id="PTHR43619">
    <property type="entry name" value="S-ADENOSYL-L-METHIONINE-DEPENDENT METHYLTRANSFERASE YKTD-RELATED"/>
    <property type="match status" value="1"/>
</dbReference>
<keyword evidence="2 3" id="KW-0808">Transferase</keyword>
<dbReference type="RefSeq" id="WP_118592533.1">
    <property type="nucleotide sequence ID" value="NZ_QSFP01000061.1"/>
</dbReference>
<dbReference type="GO" id="GO:0032259">
    <property type="term" value="P:methylation"/>
    <property type="evidence" value="ECO:0007669"/>
    <property type="project" value="UniProtKB-KW"/>
</dbReference>
<protein>
    <submittedName>
        <fullName evidence="3">Class I SAM-dependent methyltransferase</fullName>
    </submittedName>
</protein>
<comment type="caution">
    <text evidence="3">The sequence shown here is derived from an EMBL/GenBank/DDBJ whole genome shotgun (WGS) entry which is preliminary data.</text>
</comment>
<dbReference type="PIRSF" id="PIRSF028177">
    <property type="entry name" value="Polyketide_synth_Omtfrase_TcmP"/>
    <property type="match status" value="1"/>
</dbReference>
<name>A0A3R6CDZ0_9FIRM</name>
<dbReference type="Proteomes" id="UP000284465">
    <property type="component" value="Unassembled WGS sequence"/>
</dbReference>
<reference evidence="3 4" key="1">
    <citation type="submission" date="2018-08" db="EMBL/GenBank/DDBJ databases">
        <title>A genome reference for cultivated species of the human gut microbiota.</title>
        <authorList>
            <person name="Zou Y."/>
            <person name="Xue W."/>
            <person name="Luo G."/>
        </authorList>
    </citation>
    <scope>NUCLEOTIDE SEQUENCE [LARGE SCALE GENOMIC DNA]</scope>
    <source>
        <strain evidence="3 4">AM43-11</strain>
    </source>
</reference>
<dbReference type="InterPro" id="IPR029063">
    <property type="entry name" value="SAM-dependent_MTases_sf"/>
</dbReference>
<evidence type="ECO:0000313" key="3">
    <source>
        <dbReference type="EMBL" id="RHA59921.1"/>
    </source>
</evidence>
<evidence type="ECO:0000256" key="1">
    <source>
        <dbReference type="ARBA" id="ARBA00022603"/>
    </source>
</evidence>
<dbReference type="EMBL" id="QSFP01000061">
    <property type="protein sequence ID" value="RHA59921.1"/>
    <property type="molecule type" value="Genomic_DNA"/>
</dbReference>
<dbReference type="InterPro" id="IPR016874">
    <property type="entry name" value="TcmP-like"/>
</dbReference>
<accession>A0A3R6CDZ0</accession>
<dbReference type="Pfam" id="PF04072">
    <property type="entry name" value="LCM"/>
    <property type="match status" value="1"/>
</dbReference>
<dbReference type="PANTHER" id="PTHR43619:SF2">
    <property type="entry name" value="S-ADENOSYL-L-METHIONINE-DEPENDENT METHYLTRANSFERASES SUPERFAMILY PROTEIN"/>
    <property type="match status" value="1"/>
</dbReference>
<organism evidence="3 4">
    <name type="scientific">Roseburia intestinalis</name>
    <dbReference type="NCBI Taxonomy" id="166486"/>
    <lineage>
        <taxon>Bacteria</taxon>
        <taxon>Bacillati</taxon>
        <taxon>Bacillota</taxon>
        <taxon>Clostridia</taxon>
        <taxon>Lachnospirales</taxon>
        <taxon>Lachnospiraceae</taxon>
        <taxon>Roseburia</taxon>
    </lineage>
</organism>
<evidence type="ECO:0000256" key="2">
    <source>
        <dbReference type="ARBA" id="ARBA00022679"/>
    </source>
</evidence>
<dbReference type="Gene3D" id="3.40.50.150">
    <property type="entry name" value="Vaccinia Virus protein VP39"/>
    <property type="match status" value="1"/>
</dbReference>
<dbReference type="SUPFAM" id="SSF53335">
    <property type="entry name" value="S-adenosyl-L-methionine-dependent methyltransferases"/>
    <property type="match status" value="1"/>
</dbReference>
<evidence type="ECO:0000313" key="4">
    <source>
        <dbReference type="Proteomes" id="UP000284465"/>
    </source>
</evidence>
<gene>
    <name evidence="3" type="ORF">DW927_20340</name>
</gene>
<keyword evidence="1 3" id="KW-0489">Methyltransferase</keyword>
<dbReference type="InterPro" id="IPR007213">
    <property type="entry name" value="Ppm1/Ppm2/Tcmp"/>
</dbReference>